<gene>
    <name evidence="1" type="ORF">MLD38_012755</name>
</gene>
<name>A0ACB9R7F6_9MYRT</name>
<proteinExistence type="predicted"/>
<evidence type="ECO:0000313" key="2">
    <source>
        <dbReference type="Proteomes" id="UP001057402"/>
    </source>
</evidence>
<reference evidence="2" key="1">
    <citation type="journal article" date="2023" name="Front. Plant Sci.">
        <title>Chromosomal-level genome assembly of Melastoma candidum provides insights into trichome evolution.</title>
        <authorList>
            <person name="Zhong Y."/>
            <person name="Wu W."/>
            <person name="Sun C."/>
            <person name="Zou P."/>
            <person name="Liu Y."/>
            <person name="Dai S."/>
            <person name="Zhou R."/>
        </authorList>
    </citation>
    <scope>NUCLEOTIDE SEQUENCE [LARGE SCALE GENOMIC DNA]</scope>
</reference>
<sequence length="255" mass="27983">MLVSEKPRDRGGDDVPEPVEWSLLADLERFSCSEDHGRGTESSGEMPEESLGSAVYQVPDHSQSTASFSPDGSPGLRRDSRSREIELKVKELETAMLGPSLLEVHDAGVSVGLGCFHPAGNWEDLTAMLSRGDLKEILCACAKAIEGGDFPRLDLLMSQLGTMVSVSGEPFQRLAAYIFEGIQARLADTGSFIYKALRCKEPASRDLMSYMQILFEVCPYFKFGYMSANGAIAEATKSERKIHIIDFMIAQGSQW</sequence>
<dbReference type="EMBL" id="CM042883">
    <property type="protein sequence ID" value="KAI4374804.1"/>
    <property type="molecule type" value="Genomic_DNA"/>
</dbReference>
<protein>
    <submittedName>
        <fullName evidence="1">Uncharacterized protein</fullName>
    </submittedName>
</protein>
<evidence type="ECO:0000313" key="1">
    <source>
        <dbReference type="EMBL" id="KAI4374804.1"/>
    </source>
</evidence>
<keyword evidence="2" id="KW-1185">Reference proteome</keyword>
<organism evidence="1 2">
    <name type="scientific">Melastoma candidum</name>
    <dbReference type="NCBI Taxonomy" id="119954"/>
    <lineage>
        <taxon>Eukaryota</taxon>
        <taxon>Viridiplantae</taxon>
        <taxon>Streptophyta</taxon>
        <taxon>Embryophyta</taxon>
        <taxon>Tracheophyta</taxon>
        <taxon>Spermatophyta</taxon>
        <taxon>Magnoliopsida</taxon>
        <taxon>eudicotyledons</taxon>
        <taxon>Gunneridae</taxon>
        <taxon>Pentapetalae</taxon>
        <taxon>rosids</taxon>
        <taxon>malvids</taxon>
        <taxon>Myrtales</taxon>
        <taxon>Melastomataceae</taxon>
        <taxon>Melastomatoideae</taxon>
        <taxon>Melastomateae</taxon>
        <taxon>Melastoma</taxon>
    </lineage>
</organism>
<accession>A0ACB9R7F6</accession>
<dbReference type="Proteomes" id="UP001057402">
    <property type="component" value="Chromosome 4"/>
</dbReference>
<comment type="caution">
    <text evidence="1">The sequence shown here is derived from an EMBL/GenBank/DDBJ whole genome shotgun (WGS) entry which is preliminary data.</text>
</comment>